<dbReference type="AlphaFoldDB" id="A0A8H6HUT3"/>
<evidence type="ECO:0000256" key="1">
    <source>
        <dbReference type="ARBA" id="ARBA00022801"/>
    </source>
</evidence>
<dbReference type="Pfam" id="PF00657">
    <property type="entry name" value="Lipase_GDSL"/>
    <property type="match status" value="1"/>
</dbReference>
<gene>
    <name evidence="3" type="ORF">DFP72DRAFT_1011833</name>
</gene>
<keyword evidence="2" id="KW-0732">Signal</keyword>
<proteinExistence type="predicted"/>
<reference evidence="3 4" key="1">
    <citation type="submission" date="2020-07" db="EMBL/GenBank/DDBJ databases">
        <title>Comparative genomics of pyrophilous fungi reveals a link between fire events and developmental genes.</title>
        <authorList>
            <consortium name="DOE Joint Genome Institute"/>
            <person name="Steindorff A.S."/>
            <person name="Carver A."/>
            <person name="Calhoun S."/>
            <person name="Stillman K."/>
            <person name="Liu H."/>
            <person name="Lipzen A."/>
            <person name="Pangilinan J."/>
            <person name="Labutti K."/>
            <person name="Bruns T.D."/>
            <person name="Grigoriev I.V."/>
        </authorList>
    </citation>
    <scope>NUCLEOTIDE SEQUENCE [LARGE SCALE GENOMIC DNA]</scope>
    <source>
        <strain evidence="3 4">CBS 144469</strain>
    </source>
</reference>
<dbReference type="PANTHER" id="PTHR45648">
    <property type="entry name" value="GDSL LIPASE/ACYLHYDROLASE FAMILY PROTEIN (AFU_ORTHOLOGUE AFUA_4G14700)"/>
    <property type="match status" value="1"/>
</dbReference>
<dbReference type="Proteomes" id="UP000521943">
    <property type="component" value="Unassembled WGS sequence"/>
</dbReference>
<dbReference type="GO" id="GO:0016788">
    <property type="term" value="F:hydrolase activity, acting on ester bonds"/>
    <property type="evidence" value="ECO:0007669"/>
    <property type="project" value="InterPro"/>
</dbReference>
<dbReference type="Gene3D" id="3.40.50.1110">
    <property type="entry name" value="SGNH hydrolase"/>
    <property type="match status" value="1"/>
</dbReference>
<feature type="signal peptide" evidence="2">
    <location>
        <begin position="1"/>
        <end position="18"/>
    </location>
</feature>
<keyword evidence="4" id="KW-1185">Reference proteome</keyword>
<dbReference type="CDD" id="cd01846">
    <property type="entry name" value="fatty_acyltransferase_like"/>
    <property type="match status" value="1"/>
</dbReference>
<dbReference type="InterPro" id="IPR001087">
    <property type="entry name" value="GDSL"/>
</dbReference>
<dbReference type="InterPro" id="IPR051058">
    <property type="entry name" value="GDSL_Est/Lipase"/>
</dbReference>
<comment type="caution">
    <text evidence="3">The sequence shown here is derived from an EMBL/GenBank/DDBJ whole genome shotgun (WGS) entry which is preliminary data.</text>
</comment>
<accession>A0A8H6HUT3</accession>
<feature type="chain" id="PRO_5034678541" evidence="2">
    <location>
        <begin position="19"/>
        <end position="307"/>
    </location>
</feature>
<dbReference type="EMBL" id="JACGCI010000045">
    <property type="protein sequence ID" value="KAF6752243.1"/>
    <property type="molecule type" value="Genomic_DNA"/>
</dbReference>
<evidence type="ECO:0000313" key="3">
    <source>
        <dbReference type="EMBL" id="KAF6752243.1"/>
    </source>
</evidence>
<dbReference type="InterPro" id="IPR036514">
    <property type="entry name" value="SGNH_hydro_sf"/>
</dbReference>
<protein>
    <submittedName>
        <fullName evidence="3">Fungal cellulose binding domain-containing protein</fullName>
    </submittedName>
</protein>
<dbReference type="OrthoDB" id="1600564at2759"/>
<organism evidence="3 4">
    <name type="scientific">Ephemerocybe angulata</name>
    <dbReference type="NCBI Taxonomy" id="980116"/>
    <lineage>
        <taxon>Eukaryota</taxon>
        <taxon>Fungi</taxon>
        <taxon>Dikarya</taxon>
        <taxon>Basidiomycota</taxon>
        <taxon>Agaricomycotina</taxon>
        <taxon>Agaricomycetes</taxon>
        <taxon>Agaricomycetidae</taxon>
        <taxon>Agaricales</taxon>
        <taxon>Agaricineae</taxon>
        <taxon>Psathyrellaceae</taxon>
        <taxon>Ephemerocybe</taxon>
    </lineage>
</organism>
<keyword evidence="1" id="KW-0378">Hydrolase</keyword>
<name>A0A8H6HUT3_9AGAR</name>
<dbReference type="SUPFAM" id="SSF52266">
    <property type="entry name" value="SGNH hydrolase"/>
    <property type="match status" value="1"/>
</dbReference>
<evidence type="ECO:0000256" key="2">
    <source>
        <dbReference type="SAM" id="SignalP"/>
    </source>
</evidence>
<evidence type="ECO:0000313" key="4">
    <source>
        <dbReference type="Proteomes" id="UP000521943"/>
    </source>
</evidence>
<sequence>MLTFKVLSALALAMAAKALPNAAAPAHGKPALPSKSPNYWFSFGDSYTQTGFDPTGVLPSVGNPLGNPPYPGWTSTGGENWVDYVATKYNKSVLLTYNYAYGGAVINETLVTPWQPGLKHLTDQVAQFLEGAGPKKGGEKWTGANSLFSVFIGINDIGNSWYLEGDRDAFAEVLLDNYFQLVQKLYDIGGRSFLFVLVPPIDRSPMMAAYGPESQAGEKKVLAGFNSRLINRVELFGKSNSGVKTYIYDSVAQYNEILDNPTKYGFKDALSYGPDPDEFWGNDYHPSSYAHKFFGERVAQVLRQTIF</sequence>
<dbReference type="PANTHER" id="PTHR45648:SF22">
    <property type="entry name" value="GDSL LIPASE_ACYLHYDROLASE FAMILY PROTEIN (AFU_ORTHOLOGUE AFUA_4G14700)"/>
    <property type="match status" value="1"/>
</dbReference>